<name>A0ACC0BYF3_CATRO</name>
<keyword evidence="2" id="KW-1185">Reference proteome</keyword>
<protein>
    <submittedName>
        <fullName evidence="1">Uncharacterized protein</fullName>
    </submittedName>
</protein>
<proteinExistence type="predicted"/>
<comment type="caution">
    <text evidence="1">The sequence shown here is derived from an EMBL/GenBank/DDBJ whole genome shotgun (WGS) entry which is preliminary data.</text>
</comment>
<gene>
    <name evidence="1" type="ORF">M9H77_08666</name>
</gene>
<evidence type="ECO:0000313" key="2">
    <source>
        <dbReference type="Proteomes" id="UP001060085"/>
    </source>
</evidence>
<dbReference type="Proteomes" id="UP001060085">
    <property type="component" value="Linkage Group LG02"/>
</dbReference>
<sequence length="2671" mass="299280">MEALKIITYSKRNEEEVYFLYSFDANSTAESLHQQEKDIKHRCRSENVDDVSSSPDKCLQLHYEAQKDTELLYHKFAVCLADADFHCYPFIVGLVVGFIDKILEYERSDLSEVSPVGDVKRSLSGPQFDFKQFGFSNFVESGASECEAISLDHFPFITIHNSGPIVAHENSLLSTMLQWRKIHDSRAQKIQIHERGFKKGSRCLHESVKSIPKRDFFPQNSVAKMSSIDLNLSGIRLHFHDSSCVIATLSVSNSRSSLSMSNDCFDFLCSTEGLVLSSSWWNQTTDGFLWGPLLPNLSPILNMRGRKELSGPIELSFSIQHVSCTLYPEFLAVIMGYFSLPDWDGNAKEQFTTSHKSNSCSSEHLDSIYYKFEILNSVLMTPVGADGHQFLKLDIQQLLCSFLENSDTTLVLKGIPFQCLIPADKLSNKNHCLNLFGRDLSLSLLLAKPDLFDSSSSSRKPYHQDVTLIAPLSADVWLRFPVEYECSTVPSAYPIGIMATIINCQIDARGTWTISGYEALVNVINQFSLVDMVSKLFKSDILEFLESKKRMEEDIVLSVGNSAVTASEIRLSVRSMSVRLHALNKDLIVSELVAAVEMQFTCSASLMNGQPSYLDVSISYLAIFSMLNTVLLVEGSRTSSSCPDMILSVSDNGKNKLAKALTDVSMKSTETVADVAIDMSWSSTTSSSFPSSDVTDYSIVKLERVSLTAYVPIQFTRDVFSMSKEHPSDSFNMICRHPSGFVVLSLQSSCSEIISDDKAMILKIRFEKVEGVLQVHTENVSRTWPLFHLLHINLEAEILNHQFEHKHATFDVLCESLDLGLSDDMLLLYHCIRFEAAQTGPSQSIFTSINFRVQLGKLSLLLTDSKSPLPSLDLINFFETLFSFIEEWVPPDTIPNLMQTKYCGFAQKKAGVTIDRLQQNYWRSCGPLFEILVQNLLFHCTLTEGEKDGSVGGDLQANYKNMEKVCWEPFVEPWKFHLSISRKHDNSSLLNGGVMTLVHLKSTSQLNLNLTESIIEIASRAVEMIMDVRCPREVNAHSNNTKLFDLQKSENLGNGRYAPYILQNLTSLPLVFHVFEGEPSPDDLNVMLSTSGIVLQPGSSVPIYVDKNAEKQFIRCRHAQSSDRLCSKQIVDAVHHFIILQLEGTSRSSPPISMDLVGLRYFEVDFSKPSTKSIIGNSSDVSKGCKHVEADCKTDDKNGFMIPVVIDVSVQHYTKLLRLYSKVIFINATPMALEVRFDIPFGVAPKILDPIYPGKEFPLPLHLAEAGRMRWRPLGDTYLWSEAYNVSNIVSHESRISFLRSFVCYPSHPSSDPFRCCISVNDRCLPIVGSVNKKFLHDDSFKPFTRRSNEVPQGLETSKKQFIHLVTLHSPLVFKNYLPVAVTVTIENGSVTRTALLSKVETSFFHIDSTHDLTLTFNIRGFRPSTIKFARAEAFSSIAKFSGTKFSLSETLTFDSELSDGPLDVTMEKVLDAFSGARAICISVPYMIYNCVGFPLVLSNSVNEIKGHNYIVPSCYDLDGHDQILGSKRGLSLLFSIMDRHKKPLDTHEAKGSLKNPSPTETYDYEYYRTASNLMEKHDMHAGRASVSTTENDLSSSSQPNLKSDTKSPVFAAIDCMKACMYSPSQKSNEIMVKLSRCPSDSVTKSIPASLWSTPFSLVPPTGSSSVIVPQLSMNAGYLTSVSAFAAPFSGRTRIITFQPRYVISNACGRDLVYRQKGTHRVFRLESGQHSHIECTDTRRDLLVCVCFREPGWQWSGSFSPEHLGDTQVKMRNYISGAVNMMRVEVRSADVSFKDDKIVGSPHGNSGTNMILITDDDTGFMPYRIDNFSKEVPGERVLGSYSLDDVKDYSPIYLPTNSETAMGFEDSISISGFMLNYDLIYKPSYWRGVNEESLAEYPTRYSNSIQGLSSRLPLISPRSHTSTKMEVKPERTLLVSVHSEGAIKVLSVIDSSYHVLDNFPTLYTRQIKHARKHEQKRETFVHYDERMLVDIPFIGISLMKSYSEELLFACAKNTRFDFVQSLDKQKLSLHISFLQVDNQLSTSPYPVILSFDHGNKSNKEDRRKLTSATEIDSDCFHEPVFSLSVAKWRSKNLSLVSLEYINLRVTDFHLELEQEVILSLVEFFKNMSLRFQSGIWQQMDFTLYPPPPDPPFAGDTTSANTDLTEFFESNGNQNYFLPRVIPIGAPWQQIHLLARKQRKIYVELLDMAPIKFTLSFSSSPWMLRNGVLTSGESLIHRGLMALADVEGAQIHLKELVLSHQLASWESIQEIFIRHYTRQSLHEIYKVFGSAGLIGNPMGFARSLSLGIRDFLSVPVQNVFQIMVRWWNLQGLLQSPVGLLTGMAQGTTSLLSNTVYAISDAATQFSRAAHKGIVAFTIDDKAVGQMEKQQKGISSHSKGVINEFLEGLTGLLQSPIQGAEKHGLPGVLSGIALGMTGLVAKPAASILEVTGKTAQSIRNRSKLPHTGCQRFRVRLPRPLSREFPLQPYSWEEAVGVHVLRHNNAEKNIKLMKDEILISCRALKQGGKFVIITEKLILVVSCSSLIDFDKPEFQGVPANLEWVIETEIGIDSIIHATNDGDVVHIVGSSKDSFFRQSRNYQQPQKRLTAGKPLNNSNNSSSSCTLPLFQTDLECASKEDAEHLLQLVQSMIGKGKEGCGWRTTTHLLHQNNLR</sequence>
<accession>A0ACC0BYF3</accession>
<dbReference type="EMBL" id="CM044702">
    <property type="protein sequence ID" value="KAI5677716.1"/>
    <property type="molecule type" value="Genomic_DNA"/>
</dbReference>
<evidence type="ECO:0000313" key="1">
    <source>
        <dbReference type="EMBL" id="KAI5677716.1"/>
    </source>
</evidence>
<reference evidence="2" key="1">
    <citation type="journal article" date="2023" name="Nat. Plants">
        <title>Single-cell RNA sequencing provides a high-resolution roadmap for understanding the multicellular compartmentation of specialized metabolism.</title>
        <authorList>
            <person name="Sun S."/>
            <person name="Shen X."/>
            <person name="Li Y."/>
            <person name="Li Y."/>
            <person name="Wang S."/>
            <person name="Li R."/>
            <person name="Zhang H."/>
            <person name="Shen G."/>
            <person name="Guo B."/>
            <person name="Wei J."/>
            <person name="Xu J."/>
            <person name="St-Pierre B."/>
            <person name="Chen S."/>
            <person name="Sun C."/>
        </authorList>
    </citation>
    <scope>NUCLEOTIDE SEQUENCE [LARGE SCALE GENOMIC DNA]</scope>
</reference>
<organism evidence="1 2">
    <name type="scientific">Catharanthus roseus</name>
    <name type="common">Madagascar periwinkle</name>
    <name type="synonym">Vinca rosea</name>
    <dbReference type="NCBI Taxonomy" id="4058"/>
    <lineage>
        <taxon>Eukaryota</taxon>
        <taxon>Viridiplantae</taxon>
        <taxon>Streptophyta</taxon>
        <taxon>Embryophyta</taxon>
        <taxon>Tracheophyta</taxon>
        <taxon>Spermatophyta</taxon>
        <taxon>Magnoliopsida</taxon>
        <taxon>eudicotyledons</taxon>
        <taxon>Gunneridae</taxon>
        <taxon>Pentapetalae</taxon>
        <taxon>asterids</taxon>
        <taxon>lamiids</taxon>
        <taxon>Gentianales</taxon>
        <taxon>Apocynaceae</taxon>
        <taxon>Rauvolfioideae</taxon>
        <taxon>Vinceae</taxon>
        <taxon>Catharanthinae</taxon>
        <taxon>Catharanthus</taxon>
    </lineage>
</organism>